<comment type="caution">
    <text evidence="1">The sequence shown here is derived from an EMBL/GenBank/DDBJ whole genome shotgun (WGS) entry which is preliminary data.</text>
</comment>
<name>A0ABU3VX74_9GAMM</name>
<evidence type="ECO:0000313" key="1">
    <source>
        <dbReference type="EMBL" id="MDV2078351.1"/>
    </source>
</evidence>
<accession>A0ABU3VX74</accession>
<dbReference type="RefSeq" id="WP_316973136.1">
    <property type="nucleotide sequence ID" value="NZ_JAWIIJ010000003.1"/>
</dbReference>
<keyword evidence="2" id="KW-1185">Reference proteome</keyword>
<reference evidence="1 2" key="1">
    <citation type="submission" date="2023-10" db="EMBL/GenBank/DDBJ databases">
        <title>Characteristics and mechanism of a salt-tolerant marine origin heterotrophic nitrifying- aerobic denitrifying bacteria Marinobacter xestospongiae HN1.</title>
        <authorList>
            <person name="Qi R."/>
        </authorList>
    </citation>
    <scope>NUCLEOTIDE SEQUENCE [LARGE SCALE GENOMIC DNA]</scope>
    <source>
        <strain evidence="1 2">HN1</strain>
    </source>
</reference>
<protein>
    <submittedName>
        <fullName evidence="1">Uncharacterized protein</fullName>
    </submittedName>
</protein>
<dbReference type="Proteomes" id="UP001269819">
    <property type="component" value="Unassembled WGS sequence"/>
</dbReference>
<dbReference type="EMBL" id="JAWIIJ010000003">
    <property type="protein sequence ID" value="MDV2078351.1"/>
    <property type="molecule type" value="Genomic_DNA"/>
</dbReference>
<sequence length="122" mass="13719">MDAKRCGRSDSAPESITQRYENARSELVIASLPLVSRDTTIRQLRHFIAAALALRDACHHNSAPERPLDVLLWLRRRLNQEAKNPEKAELFRAQCLREASKVEREIATASVTISQGGLTILE</sequence>
<evidence type="ECO:0000313" key="2">
    <source>
        <dbReference type="Proteomes" id="UP001269819"/>
    </source>
</evidence>
<organism evidence="1 2">
    <name type="scientific">Marinobacter xestospongiae</name>
    <dbReference type="NCBI Taxonomy" id="994319"/>
    <lineage>
        <taxon>Bacteria</taxon>
        <taxon>Pseudomonadati</taxon>
        <taxon>Pseudomonadota</taxon>
        <taxon>Gammaproteobacteria</taxon>
        <taxon>Pseudomonadales</taxon>
        <taxon>Marinobacteraceae</taxon>
        <taxon>Marinobacter</taxon>
    </lineage>
</organism>
<gene>
    <name evidence="1" type="ORF">RYS15_06625</name>
</gene>
<proteinExistence type="predicted"/>